<evidence type="ECO:0000256" key="1">
    <source>
        <dbReference type="SAM" id="MobiDB-lite"/>
    </source>
</evidence>
<accession>A0AAN8QZC8</accession>
<feature type="region of interest" description="Disordered" evidence="1">
    <location>
        <begin position="60"/>
        <end position="110"/>
    </location>
</feature>
<protein>
    <submittedName>
        <fullName evidence="2">Uncharacterized protein</fullName>
    </submittedName>
</protein>
<gene>
    <name evidence="2" type="ORF">J4Q44_G00224150</name>
</gene>
<feature type="compositionally biased region" description="Polar residues" evidence="1">
    <location>
        <begin position="60"/>
        <end position="73"/>
    </location>
</feature>
<keyword evidence="3" id="KW-1185">Reference proteome</keyword>
<sequence>MQKPLTATKHGLHKYQVQQHKGLLRSLELEHRYCMRGIEQQQRQYHRALGRLGPGCCPSSQRSRANTPCSSTLPALHGAQTGSRRMGSTRAQMATSVDGRSDTEEPQPDPRLALDYSAGVETNMIWTRAVVRQPTWATLTFADIRHRHMAMIQTMEPFRKWKHMILSSTDQSSTATRLKRRERDESGSEITERGGGKQKGDKKGFYFILSMTLVTGTLGERAPTNEWVAQRDV</sequence>
<dbReference type="Proteomes" id="UP001356427">
    <property type="component" value="Unassembled WGS sequence"/>
</dbReference>
<feature type="region of interest" description="Disordered" evidence="1">
    <location>
        <begin position="169"/>
        <end position="199"/>
    </location>
</feature>
<name>A0AAN8QZC8_9TELE</name>
<comment type="caution">
    <text evidence="2">The sequence shown here is derived from an EMBL/GenBank/DDBJ whole genome shotgun (WGS) entry which is preliminary data.</text>
</comment>
<organism evidence="2 3">
    <name type="scientific">Coregonus suidteri</name>
    <dbReference type="NCBI Taxonomy" id="861788"/>
    <lineage>
        <taxon>Eukaryota</taxon>
        <taxon>Metazoa</taxon>
        <taxon>Chordata</taxon>
        <taxon>Craniata</taxon>
        <taxon>Vertebrata</taxon>
        <taxon>Euteleostomi</taxon>
        <taxon>Actinopterygii</taxon>
        <taxon>Neopterygii</taxon>
        <taxon>Teleostei</taxon>
        <taxon>Protacanthopterygii</taxon>
        <taxon>Salmoniformes</taxon>
        <taxon>Salmonidae</taxon>
        <taxon>Coregoninae</taxon>
        <taxon>Coregonus</taxon>
    </lineage>
</organism>
<reference evidence="2 3" key="1">
    <citation type="submission" date="2021-04" db="EMBL/GenBank/DDBJ databases">
        <authorList>
            <person name="De Guttry C."/>
            <person name="Zahm M."/>
            <person name="Klopp C."/>
            <person name="Cabau C."/>
            <person name="Louis A."/>
            <person name="Berthelot C."/>
            <person name="Parey E."/>
            <person name="Roest Crollius H."/>
            <person name="Montfort J."/>
            <person name="Robinson-Rechavi M."/>
            <person name="Bucao C."/>
            <person name="Bouchez O."/>
            <person name="Gislard M."/>
            <person name="Lluch J."/>
            <person name="Milhes M."/>
            <person name="Lampietro C."/>
            <person name="Lopez Roques C."/>
            <person name="Donnadieu C."/>
            <person name="Braasch I."/>
            <person name="Desvignes T."/>
            <person name="Postlethwait J."/>
            <person name="Bobe J."/>
            <person name="Wedekind C."/>
            <person name="Guiguen Y."/>
        </authorList>
    </citation>
    <scope>NUCLEOTIDE SEQUENCE [LARGE SCALE GENOMIC DNA]</scope>
    <source>
        <strain evidence="2">Cs_M1</strain>
        <tissue evidence="2">Blood</tissue>
    </source>
</reference>
<dbReference type="EMBL" id="JAGTTL010000020">
    <property type="protein sequence ID" value="KAK6307267.1"/>
    <property type="molecule type" value="Genomic_DNA"/>
</dbReference>
<proteinExistence type="predicted"/>
<feature type="compositionally biased region" description="Basic and acidic residues" evidence="1">
    <location>
        <begin position="181"/>
        <end position="199"/>
    </location>
</feature>
<evidence type="ECO:0000313" key="3">
    <source>
        <dbReference type="Proteomes" id="UP001356427"/>
    </source>
</evidence>
<evidence type="ECO:0000313" key="2">
    <source>
        <dbReference type="EMBL" id="KAK6307267.1"/>
    </source>
</evidence>
<dbReference type="AlphaFoldDB" id="A0AAN8QZC8"/>